<evidence type="ECO:0000256" key="1">
    <source>
        <dbReference type="ARBA" id="ARBA00010088"/>
    </source>
</evidence>
<reference evidence="6" key="1">
    <citation type="journal article" date="2014" name="Int. J. Syst. Evol. Microbiol.">
        <title>Complete genome sequence of Corynebacterium casei LMG S-19264T (=DSM 44701T), isolated from a smear-ripened cheese.</title>
        <authorList>
            <consortium name="US DOE Joint Genome Institute (JGI-PGF)"/>
            <person name="Walter F."/>
            <person name="Albersmeier A."/>
            <person name="Kalinowski J."/>
            <person name="Ruckert C."/>
        </authorList>
    </citation>
    <scope>NUCLEOTIDE SEQUENCE</scope>
    <source>
        <strain evidence="6">VKM Ac-1401</strain>
    </source>
</reference>
<comment type="caution">
    <text evidence="6">The sequence shown here is derived from an EMBL/GenBank/DDBJ whole genome shotgun (WGS) entry which is preliminary data.</text>
</comment>
<dbReference type="InterPro" id="IPR000639">
    <property type="entry name" value="Epox_hydrolase-like"/>
</dbReference>
<evidence type="ECO:0000256" key="2">
    <source>
        <dbReference type="ARBA" id="ARBA00022797"/>
    </source>
</evidence>
<accession>A0A9W6H5R8</accession>
<dbReference type="Proteomes" id="UP001142372">
    <property type="component" value="Unassembled WGS sequence"/>
</dbReference>
<dbReference type="Gene3D" id="3.40.50.1820">
    <property type="entry name" value="alpha/beta hydrolase"/>
    <property type="match status" value="1"/>
</dbReference>
<keyword evidence="7" id="KW-1185">Reference proteome</keyword>
<dbReference type="Pfam" id="PF06441">
    <property type="entry name" value="EHN"/>
    <property type="match status" value="1"/>
</dbReference>
<dbReference type="PANTHER" id="PTHR21661:SF35">
    <property type="entry name" value="EPOXIDE HYDROLASE"/>
    <property type="match status" value="1"/>
</dbReference>
<feature type="domain" description="Epoxide hydrolase N-terminal" evidence="5">
    <location>
        <begin position="5"/>
        <end position="110"/>
    </location>
</feature>
<evidence type="ECO:0000259" key="5">
    <source>
        <dbReference type="Pfam" id="PF06441"/>
    </source>
</evidence>
<evidence type="ECO:0000256" key="3">
    <source>
        <dbReference type="ARBA" id="ARBA00022801"/>
    </source>
</evidence>
<feature type="active site" description="Proton donor" evidence="4">
    <location>
        <position position="305"/>
    </location>
</feature>
<dbReference type="InterPro" id="IPR029058">
    <property type="entry name" value="AB_hydrolase_fold"/>
</dbReference>
<feature type="active site" description="Nucleophile" evidence="4">
    <location>
        <position position="179"/>
    </location>
</feature>
<gene>
    <name evidence="6" type="ORF">GCM10017584_00390</name>
</gene>
<dbReference type="AlphaFoldDB" id="A0A9W6H5R8"/>
<dbReference type="PANTHER" id="PTHR21661">
    <property type="entry name" value="EPOXIDE HYDROLASE 1-RELATED"/>
    <property type="match status" value="1"/>
</dbReference>
<reference evidence="6" key="2">
    <citation type="submission" date="2023-01" db="EMBL/GenBank/DDBJ databases">
        <authorList>
            <person name="Sun Q."/>
            <person name="Evtushenko L."/>
        </authorList>
    </citation>
    <scope>NUCLEOTIDE SEQUENCE</scope>
    <source>
        <strain evidence="6">VKM Ac-1401</strain>
    </source>
</reference>
<dbReference type="PRINTS" id="PR00412">
    <property type="entry name" value="EPOXHYDRLASE"/>
</dbReference>
<protein>
    <submittedName>
        <fullName evidence="6">Hydrolase</fullName>
    </submittedName>
</protein>
<feature type="active site" description="Proton acceptor" evidence="4">
    <location>
        <position position="363"/>
    </location>
</feature>
<proteinExistence type="inferred from homology"/>
<evidence type="ECO:0000313" key="7">
    <source>
        <dbReference type="Proteomes" id="UP001142372"/>
    </source>
</evidence>
<dbReference type="InterPro" id="IPR010497">
    <property type="entry name" value="Epoxide_hydro_N"/>
</dbReference>
<sequence length="396" mass="43516">MDDRIRPFAYRASDRELAELRRRLRRTRWPDRETVGDWSQGVPLAFLQDLCAYWADGYDWRATEARLARIPQFVTTIDGVDIQFLHVRSREPDATPIVLTHGWPGSFFEFEAAIGALTDPVAHGGEAGDAFDVVVPSVPGYGFSGKPATTGWGIHRIADTWAELMARLGYRRFIAAGSDWGTSISTSLALEHPDRMLGIHLVPPLAAPDRDAPDLTRAERQALAELDERGATGSGYSAVHASRPQTIGYALVDSPAGLAAWIVEKLWEWSDRDPDARSALTRDRMLDDITLYWLTGTAASSARLYAESIAEVSAWFTTANGPPVTVPTAATVFPREVPRPSRRWAERRFTNIVHWGEPPHGGHFGAWEQPDLFVAELRAGAAAIAAAHGAPPSFAS</sequence>
<comment type="similarity">
    <text evidence="1">Belongs to the peptidase S33 family.</text>
</comment>
<dbReference type="InterPro" id="IPR016292">
    <property type="entry name" value="Epoxide_hydrolase"/>
</dbReference>
<organism evidence="6 7">
    <name type="scientific">Leifsonia poae</name>
    <dbReference type="NCBI Taxonomy" id="110933"/>
    <lineage>
        <taxon>Bacteria</taxon>
        <taxon>Bacillati</taxon>
        <taxon>Actinomycetota</taxon>
        <taxon>Actinomycetes</taxon>
        <taxon>Micrococcales</taxon>
        <taxon>Microbacteriaceae</taxon>
        <taxon>Leifsonia</taxon>
    </lineage>
</organism>
<dbReference type="GO" id="GO:0097176">
    <property type="term" value="P:epoxide metabolic process"/>
    <property type="evidence" value="ECO:0007669"/>
    <property type="project" value="TreeGrafter"/>
</dbReference>
<evidence type="ECO:0000313" key="6">
    <source>
        <dbReference type="EMBL" id="GLJ74466.1"/>
    </source>
</evidence>
<dbReference type="SUPFAM" id="SSF53474">
    <property type="entry name" value="alpha/beta-Hydrolases"/>
    <property type="match status" value="1"/>
</dbReference>
<keyword evidence="2" id="KW-0058">Aromatic hydrocarbons catabolism</keyword>
<name>A0A9W6H5R8_9MICO</name>
<keyword evidence="3 6" id="KW-0378">Hydrolase</keyword>
<dbReference type="EMBL" id="BSEN01000001">
    <property type="protein sequence ID" value="GLJ74466.1"/>
    <property type="molecule type" value="Genomic_DNA"/>
</dbReference>
<dbReference type="PIRSF" id="PIRSF001112">
    <property type="entry name" value="Epoxide_hydrolase"/>
    <property type="match status" value="1"/>
</dbReference>
<evidence type="ECO:0000256" key="4">
    <source>
        <dbReference type="PIRSR" id="PIRSR001112-1"/>
    </source>
</evidence>
<dbReference type="GO" id="GO:0004301">
    <property type="term" value="F:epoxide hydrolase activity"/>
    <property type="evidence" value="ECO:0007669"/>
    <property type="project" value="TreeGrafter"/>
</dbReference>